<protein>
    <submittedName>
        <fullName evidence="4">Ribosomal protein S8</fullName>
    </submittedName>
</protein>
<comment type="similarity">
    <text evidence="1">Belongs to the universal ribosomal protein uS8 family.</text>
</comment>
<dbReference type="Gene3D" id="3.30.1370.30">
    <property type="match status" value="1"/>
</dbReference>
<evidence type="ECO:0000256" key="1">
    <source>
        <dbReference type="ARBA" id="ARBA00006471"/>
    </source>
</evidence>
<dbReference type="AlphaFoldDB" id="A0A146I5Z2"/>
<dbReference type="GO" id="GO:0005840">
    <property type="term" value="C:ribosome"/>
    <property type="evidence" value="ECO:0007669"/>
    <property type="project" value="UniProtKB-KW"/>
</dbReference>
<dbReference type="GeneID" id="27217951"/>
<evidence type="ECO:0000256" key="2">
    <source>
        <dbReference type="ARBA" id="ARBA00022980"/>
    </source>
</evidence>
<dbReference type="GO" id="GO:0003735">
    <property type="term" value="F:structural constituent of ribosome"/>
    <property type="evidence" value="ECO:0007669"/>
    <property type="project" value="InterPro"/>
</dbReference>
<sequence length="130" mass="14566">MIIDHIGDLLTRIRNGLLAKLESIVVTKTKINGRIAQILLEEGYIRGYTEKEGGITIYLKRYNDQPTIQKCISFRSGQGRRSSVYLKSRSIPYLSYGTLILTTNRGILSHRKCASLNLGGEVLCYIGMGK</sequence>
<keyword evidence="2 4" id="KW-0689">Ribosomal protein</keyword>
<organism evidence="4">
    <name type="scientific">Diphylleia rotans</name>
    <dbReference type="NCBI Taxonomy" id="190327"/>
    <lineage>
        <taxon>Eukaryota</taxon>
        <taxon>CRuMs</taxon>
        <taxon>Collodictyonidae</taxon>
        <taxon>Diphylleia</taxon>
    </lineage>
</organism>
<dbReference type="Pfam" id="PF00410">
    <property type="entry name" value="Ribosomal_S8"/>
    <property type="match status" value="1"/>
</dbReference>
<keyword evidence="4" id="KW-0496">Mitochondrion</keyword>
<dbReference type="Gene3D" id="3.30.1490.10">
    <property type="match status" value="1"/>
</dbReference>
<dbReference type="InterPro" id="IPR000630">
    <property type="entry name" value="Ribosomal_uS8"/>
</dbReference>
<keyword evidence="3" id="KW-0687">Ribonucleoprotein</keyword>
<accession>A0A146I5Z2</accession>
<reference evidence="4" key="1">
    <citation type="submission" date="2015-10" db="EMBL/GenBank/DDBJ databases">
        <title>The mitochondrial genome of Diphylleia rotans.</title>
        <authorList>
            <person name="Kamikawa R."/>
            <person name="Roger A.J."/>
        </authorList>
    </citation>
    <scope>NUCLEOTIDE SEQUENCE</scope>
    <source>
        <strain evidence="4">NIES-3764</strain>
    </source>
</reference>
<name>A0A146I5Z2_9EUKA</name>
<dbReference type="InterPro" id="IPR035987">
    <property type="entry name" value="Ribosomal_uS8_sf"/>
</dbReference>
<dbReference type="EMBL" id="AP015014">
    <property type="protein sequence ID" value="BAU71424.1"/>
    <property type="molecule type" value="Genomic_DNA"/>
</dbReference>
<dbReference type="GO" id="GO:1990904">
    <property type="term" value="C:ribonucleoprotein complex"/>
    <property type="evidence" value="ECO:0007669"/>
    <property type="project" value="UniProtKB-KW"/>
</dbReference>
<geneLocation type="mitochondrion" evidence="4"/>
<dbReference type="GO" id="GO:0006412">
    <property type="term" value="P:translation"/>
    <property type="evidence" value="ECO:0007669"/>
    <property type="project" value="InterPro"/>
</dbReference>
<evidence type="ECO:0000313" key="4">
    <source>
        <dbReference type="EMBL" id="BAU71424.1"/>
    </source>
</evidence>
<dbReference type="SUPFAM" id="SSF56047">
    <property type="entry name" value="Ribosomal protein S8"/>
    <property type="match status" value="1"/>
</dbReference>
<dbReference type="RefSeq" id="YP_009245573.1">
    <property type="nucleotide sequence ID" value="NC_029886.1"/>
</dbReference>
<gene>
    <name evidence="4" type="primary">rps8</name>
</gene>
<evidence type="ECO:0000256" key="3">
    <source>
        <dbReference type="ARBA" id="ARBA00023274"/>
    </source>
</evidence>
<proteinExistence type="inferred from homology"/>